<reference evidence="2" key="1">
    <citation type="submission" date="2022-02" db="EMBL/GenBank/DDBJ databases">
        <authorList>
            <person name="King R."/>
        </authorList>
    </citation>
    <scope>NUCLEOTIDE SEQUENCE</scope>
</reference>
<keyword evidence="1" id="KW-0812">Transmembrane</keyword>
<keyword evidence="1" id="KW-1133">Transmembrane helix</keyword>
<proteinExistence type="predicted"/>
<dbReference type="EMBL" id="LR824534">
    <property type="protein sequence ID" value="CAH1643776.1"/>
    <property type="molecule type" value="Genomic_DNA"/>
</dbReference>
<accession>A0A9P0N8L5</accession>
<feature type="transmembrane region" description="Helical" evidence="1">
    <location>
        <begin position="37"/>
        <end position="58"/>
    </location>
</feature>
<evidence type="ECO:0000313" key="3">
    <source>
        <dbReference type="Proteomes" id="UP001153321"/>
    </source>
</evidence>
<name>A0A9P0N8L5_SPOLI</name>
<dbReference type="Proteomes" id="UP001153321">
    <property type="component" value="Chromosome 3"/>
</dbReference>
<keyword evidence="3" id="KW-1185">Reference proteome</keyword>
<evidence type="ECO:0000256" key="1">
    <source>
        <dbReference type="SAM" id="Phobius"/>
    </source>
</evidence>
<protein>
    <submittedName>
        <fullName evidence="2">Uncharacterized protein</fullName>
    </submittedName>
</protein>
<evidence type="ECO:0000313" key="2">
    <source>
        <dbReference type="EMBL" id="CAH1643776.1"/>
    </source>
</evidence>
<sequence>MVRTRHHYLGLNWRNVSTGSSEKNAQNVLMHRELQRWCVFCPFSSVSSLYCISLHIFLCTRFYDMVVSMQWTSFLKHYCKKIQFEKCQHNTLWEGESNCINRNM</sequence>
<organism evidence="2 3">
    <name type="scientific">Spodoptera littoralis</name>
    <name type="common">Egyptian cotton leafworm</name>
    <dbReference type="NCBI Taxonomy" id="7109"/>
    <lineage>
        <taxon>Eukaryota</taxon>
        <taxon>Metazoa</taxon>
        <taxon>Ecdysozoa</taxon>
        <taxon>Arthropoda</taxon>
        <taxon>Hexapoda</taxon>
        <taxon>Insecta</taxon>
        <taxon>Pterygota</taxon>
        <taxon>Neoptera</taxon>
        <taxon>Endopterygota</taxon>
        <taxon>Lepidoptera</taxon>
        <taxon>Glossata</taxon>
        <taxon>Ditrysia</taxon>
        <taxon>Noctuoidea</taxon>
        <taxon>Noctuidae</taxon>
        <taxon>Amphipyrinae</taxon>
        <taxon>Spodoptera</taxon>
    </lineage>
</organism>
<gene>
    <name evidence="2" type="ORF">SPLIT_LOCUS9130</name>
</gene>
<dbReference type="AlphaFoldDB" id="A0A9P0N8L5"/>
<keyword evidence="1" id="KW-0472">Membrane</keyword>